<keyword evidence="2" id="KW-1185">Reference proteome</keyword>
<comment type="caution">
    <text evidence="1">The sequence shown here is derived from an EMBL/GenBank/DDBJ whole genome shotgun (WGS) entry which is preliminary data.</text>
</comment>
<name>A0ABT4JT65_9GAMM</name>
<protein>
    <submittedName>
        <fullName evidence="1">Uncharacterized protein</fullName>
    </submittedName>
</protein>
<dbReference type="Proteomes" id="UP001149719">
    <property type="component" value="Unassembled WGS sequence"/>
</dbReference>
<proteinExistence type="predicted"/>
<dbReference type="EMBL" id="JAPUBN010000013">
    <property type="protein sequence ID" value="MCZ2721569.1"/>
    <property type="molecule type" value="Genomic_DNA"/>
</dbReference>
<dbReference type="RefSeq" id="WP_269124445.1">
    <property type="nucleotide sequence ID" value="NZ_JAPUBN010000013.1"/>
</dbReference>
<sequence length="60" mass="6269">MSRIYKKYHSINSISVSNIAFGGGGGGGGGGSSSREYSATPVSSFYSDIDSDCLWGERVL</sequence>
<evidence type="ECO:0000313" key="1">
    <source>
        <dbReference type="EMBL" id="MCZ2721569.1"/>
    </source>
</evidence>
<organism evidence="1 2">
    <name type="scientific">Marinomonas phaeophyticola</name>
    <dbReference type="NCBI Taxonomy" id="3004091"/>
    <lineage>
        <taxon>Bacteria</taxon>
        <taxon>Pseudomonadati</taxon>
        <taxon>Pseudomonadota</taxon>
        <taxon>Gammaproteobacteria</taxon>
        <taxon>Oceanospirillales</taxon>
        <taxon>Oceanospirillaceae</taxon>
        <taxon>Marinomonas</taxon>
    </lineage>
</organism>
<evidence type="ECO:0000313" key="2">
    <source>
        <dbReference type="Proteomes" id="UP001149719"/>
    </source>
</evidence>
<reference evidence="1" key="1">
    <citation type="submission" date="2022-12" db="EMBL/GenBank/DDBJ databases">
        <title>Marinomonas 15G1-11 sp. nov, isolated from marine algae.</title>
        <authorList>
            <person name="Butt M."/>
            <person name="Choi D.G."/>
            <person name="Kim J.M."/>
            <person name="Lee J.K."/>
            <person name="Baek J.H."/>
            <person name="Jeon C.O."/>
        </authorList>
    </citation>
    <scope>NUCLEOTIDE SEQUENCE</scope>
    <source>
        <strain evidence="1">15G1-11</strain>
    </source>
</reference>
<gene>
    <name evidence="1" type="ORF">O1D97_07860</name>
</gene>
<accession>A0ABT4JT65</accession>